<sequence length="204" mass="22440">MLAHHAPDVSAQDLEPIATALAGTISGADVARMTREAKRAARREKRPITGQYVTAAALPAETRSREIVWRTAIHEAGHVIAFLVGGHVPDALSRVSGGGISGHMRARGLRRRDRAGIDERDRVDPPAIVDRRDVARPGRPERSHGRAGDCDLRPDRDDRDRRAGPPMTIFYTADNHFGHAKILGMRAAVPRRSTHERRTDPSLE</sequence>
<feature type="region of interest" description="Disordered" evidence="1">
    <location>
        <begin position="98"/>
        <end position="167"/>
    </location>
</feature>
<name>A0ABY7BZK4_9HYPH</name>
<proteinExistence type="predicted"/>
<reference evidence="2" key="1">
    <citation type="submission" date="2022-12" db="EMBL/GenBank/DDBJ databases">
        <title>Jiella pelagia sp. nov., isolated from phosphonate enriched culture of Northwest Pacific surface seawater.</title>
        <authorList>
            <person name="Shin D.Y."/>
            <person name="Hwang C.Y."/>
        </authorList>
    </citation>
    <scope>NUCLEOTIDE SEQUENCE</scope>
    <source>
        <strain evidence="2">HL-NP1</strain>
    </source>
</reference>
<dbReference type="RefSeq" id="WP_268881388.1">
    <property type="nucleotide sequence ID" value="NZ_CP114029.1"/>
</dbReference>
<dbReference type="Proteomes" id="UP001164020">
    <property type="component" value="Chromosome"/>
</dbReference>
<accession>A0ABY7BZK4</accession>
<protein>
    <recommendedName>
        <fullName evidence="4">Peptidase M41 domain-containing protein</fullName>
    </recommendedName>
</protein>
<evidence type="ECO:0000256" key="1">
    <source>
        <dbReference type="SAM" id="MobiDB-lite"/>
    </source>
</evidence>
<feature type="compositionally biased region" description="Basic and acidic residues" evidence="1">
    <location>
        <begin position="114"/>
        <end position="163"/>
    </location>
</feature>
<evidence type="ECO:0000313" key="3">
    <source>
        <dbReference type="Proteomes" id="UP001164020"/>
    </source>
</evidence>
<evidence type="ECO:0000313" key="2">
    <source>
        <dbReference type="EMBL" id="WAP68951.1"/>
    </source>
</evidence>
<organism evidence="2 3">
    <name type="scientific">Jiella pelagia</name>
    <dbReference type="NCBI Taxonomy" id="2986949"/>
    <lineage>
        <taxon>Bacteria</taxon>
        <taxon>Pseudomonadati</taxon>
        <taxon>Pseudomonadota</taxon>
        <taxon>Alphaproteobacteria</taxon>
        <taxon>Hyphomicrobiales</taxon>
        <taxon>Aurantimonadaceae</taxon>
        <taxon>Jiella</taxon>
    </lineage>
</organism>
<gene>
    <name evidence="2" type="ORF">OH818_27740</name>
</gene>
<feature type="compositionally biased region" description="Basic residues" evidence="1">
    <location>
        <begin position="104"/>
        <end position="113"/>
    </location>
</feature>
<dbReference type="EMBL" id="CP114029">
    <property type="protein sequence ID" value="WAP68951.1"/>
    <property type="molecule type" value="Genomic_DNA"/>
</dbReference>
<evidence type="ECO:0008006" key="4">
    <source>
        <dbReference type="Google" id="ProtNLM"/>
    </source>
</evidence>
<keyword evidence="3" id="KW-1185">Reference proteome</keyword>